<gene>
    <name evidence="2" type="ORF">PENTCL1PPCAC_13423</name>
</gene>
<proteinExistence type="predicted"/>
<accession>A0AAV5T7P4</accession>
<evidence type="ECO:0000256" key="1">
    <source>
        <dbReference type="SAM" id="Coils"/>
    </source>
</evidence>
<feature type="coiled-coil region" evidence="1">
    <location>
        <begin position="261"/>
        <end position="373"/>
    </location>
</feature>
<protein>
    <submittedName>
        <fullName evidence="2">Uncharacterized protein</fullName>
    </submittedName>
</protein>
<dbReference type="EMBL" id="BTSX01000003">
    <property type="protein sequence ID" value="GMS91248.1"/>
    <property type="molecule type" value="Genomic_DNA"/>
</dbReference>
<keyword evidence="3" id="KW-1185">Reference proteome</keyword>
<comment type="caution">
    <text evidence="2">The sequence shown here is derived from an EMBL/GenBank/DDBJ whole genome shotgun (WGS) entry which is preliminary data.</text>
</comment>
<organism evidence="2 3">
    <name type="scientific">Pristionchus entomophagus</name>
    <dbReference type="NCBI Taxonomy" id="358040"/>
    <lineage>
        <taxon>Eukaryota</taxon>
        <taxon>Metazoa</taxon>
        <taxon>Ecdysozoa</taxon>
        <taxon>Nematoda</taxon>
        <taxon>Chromadorea</taxon>
        <taxon>Rhabditida</taxon>
        <taxon>Rhabditina</taxon>
        <taxon>Diplogasteromorpha</taxon>
        <taxon>Diplogasteroidea</taxon>
        <taxon>Neodiplogasteridae</taxon>
        <taxon>Pristionchus</taxon>
    </lineage>
</organism>
<dbReference type="AlphaFoldDB" id="A0AAV5T7P4"/>
<name>A0AAV5T7P4_9BILA</name>
<dbReference type="Proteomes" id="UP001432027">
    <property type="component" value="Unassembled WGS sequence"/>
</dbReference>
<sequence>MDLQTRPDLFELLNFKGRWVVTSQHGSSPTVLLSVSGIGGPRKALIEELYSSGGGIEYAGSYGANMFFRDVKPTKNKDTEKTVFKIYCFEAKIDGTAQEIRDSPSKSIFLNQQPYFIQKTGLVNHVYHLHPFDDFGSPPVEIDIAGVSLNNCLKVFHKGYLIVFRNDTASKVERVSKNCIVVIYPGLNENCNTFTEDDLDCVYISDGNRALYMFNTAELQLWEITFNFSFHIRCVRNGIAILASETGLIYHTLEDKCWKSRTFCLNELKQLQTRNEQLEQSLKRLKLDSAATIARLENEIAKAKSITVRKKKQLIDQMSHLQAERIATTKKLEEEQETLKSFQMFNEECTARIDERDKQIVALKRELRSARAAVAEKLGQDITKMPLNEETAKHKQLEKNSLGEIQLLLDQAMLVFLNKKLREQRLFCNWSSFEPREVQ</sequence>
<keyword evidence="1" id="KW-0175">Coiled coil</keyword>
<evidence type="ECO:0000313" key="2">
    <source>
        <dbReference type="EMBL" id="GMS91248.1"/>
    </source>
</evidence>
<reference evidence="2" key="1">
    <citation type="submission" date="2023-10" db="EMBL/GenBank/DDBJ databases">
        <title>Genome assembly of Pristionchus species.</title>
        <authorList>
            <person name="Yoshida K."/>
            <person name="Sommer R.J."/>
        </authorList>
    </citation>
    <scope>NUCLEOTIDE SEQUENCE</scope>
    <source>
        <strain evidence="2">RS0144</strain>
    </source>
</reference>
<evidence type="ECO:0000313" key="3">
    <source>
        <dbReference type="Proteomes" id="UP001432027"/>
    </source>
</evidence>